<evidence type="ECO:0000256" key="4">
    <source>
        <dbReference type="ARBA" id="ARBA00022741"/>
    </source>
</evidence>
<dbReference type="EMBL" id="LAZR01008602">
    <property type="protein sequence ID" value="KKM77710.1"/>
    <property type="molecule type" value="Genomic_DNA"/>
</dbReference>
<dbReference type="EC" id="6.3.4.20" evidence="8"/>
<comment type="catalytic activity">
    <reaction evidence="9">
        <text>7-carboxy-7-carbaguanine + NH4(+) + 2 ATP = 7-cyano-7-carbaguanine + 2 AMP + 2 diphosphate + 2 H(+)</text>
        <dbReference type="Rhea" id="RHEA:27982"/>
        <dbReference type="ChEBI" id="CHEBI:15378"/>
        <dbReference type="ChEBI" id="CHEBI:28938"/>
        <dbReference type="ChEBI" id="CHEBI:30616"/>
        <dbReference type="ChEBI" id="CHEBI:33019"/>
        <dbReference type="ChEBI" id="CHEBI:45075"/>
        <dbReference type="ChEBI" id="CHEBI:61036"/>
        <dbReference type="ChEBI" id="CHEBI:456215"/>
        <dbReference type="EC" id="6.3.4.20"/>
    </reaction>
</comment>
<dbReference type="InterPro" id="IPR014729">
    <property type="entry name" value="Rossmann-like_a/b/a_fold"/>
</dbReference>
<evidence type="ECO:0000256" key="7">
    <source>
        <dbReference type="ARBA" id="ARBA00037993"/>
    </source>
</evidence>
<dbReference type="AlphaFoldDB" id="A0A0F9MLJ1"/>
<comment type="caution">
    <text evidence="10">The sequence shown here is derived from an EMBL/GenBank/DDBJ whole genome shotgun (WGS) entry which is preliminary data.</text>
</comment>
<comment type="similarity">
    <text evidence="7">Belongs to the QueC family.</text>
</comment>
<accession>A0A0F9MLJ1</accession>
<protein>
    <recommendedName>
        <fullName evidence="8">7-cyano-7-deazaguanine synthase</fullName>
        <ecNumber evidence="8">6.3.4.20</ecNumber>
    </recommendedName>
</protein>
<keyword evidence="6" id="KW-0067">ATP-binding</keyword>
<evidence type="ECO:0000256" key="8">
    <source>
        <dbReference type="ARBA" id="ARBA00039149"/>
    </source>
</evidence>
<evidence type="ECO:0000313" key="10">
    <source>
        <dbReference type="EMBL" id="KKM77710.1"/>
    </source>
</evidence>
<evidence type="ECO:0000256" key="1">
    <source>
        <dbReference type="ARBA" id="ARBA00005061"/>
    </source>
</evidence>
<evidence type="ECO:0000256" key="9">
    <source>
        <dbReference type="ARBA" id="ARBA00047890"/>
    </source>
</evidence>
<evidence type="ECO:0000256" key="3">
    <source>
        <dbReference type="ARBA" id="ARBA00022723"/>
    </source>
</evidence>
<dbReference type="PANTHER" id="PTHR42914">
    <property type="entry name" value="7-CYANO-7-DEAZAGUANINE SYNTHASE"/>
    <property type="match status" value="1"/>
</dbReference>
<evidence type="ECO:0000256" key="5">
    <source>
        <dbReference type="ARBA" id="ARBA00022833"/>
    </source>
</evidence>
<evidence type="ECO:0000256" key="6">
    <source>
        <dbReference type="ARBA" id="ARBA00022840"/>
    </source>
</evidence>
<reference evidence="10" key="1">
    <citation type="journal article" date="2015" name="Nature">
        <title>Complex archaea that bridge the gap between prokaryotes and eukaryotes.</title>
        <authorList>
            <person name="Spang A."/>
            <person name="Saw J.H."/>
            <person name="Jorgensen S.L."/>
            <person name="Zaremba-Niedzwiedzka K."/>
            <person name="Martijn J."/>
            <person name="Lind A.E."/>
            <person name="van Eijk R."/>
            <person name="Schleper C."/>
            <person name="Guy L."/>
            <person name="Ettema T.J."/>
        </authorList>
    </citation>
    <scope>NUCLEOTIDE SEQUENCE</scope>
</reference>
<proteinExistence type="inferred from homology"/>
<comment type="pathway">
    <text evidence="1">Purine metabolism; 7-cyano-7-deazaguanine biosynthesis.</text>
</comment>
<name>A0A0F9MLJ1_9ZZZZ</name>
<keyword evidence="3" id="KW-0479">Metal-binding</keyword>
<dbReference type="PANTHER" id="PTHR42914:SF1">
    <property type="entry name" value="7-CYANO-7-DEAZAGUANINE SYNTHASE"/>
    <property type="match status" value="1"/>
</dbReference>
<dbReference type="Pfam" id="PF06508">
    <property type="entry name" value="QueC"/>
    <property type="match status" value="1"/>
</dbReference>
<organism evidence="10">
    <name type="scientific">marine sediment metagenome</name>
    <dbReference type="NCBI Taxonomy" id="412755"/>
    <lineage>
        <taxon>unclassified sequences</taxon>
        <taxon>metagenomes</taxon>
        <taxon>ecological metagenomes</taxon>
    </lineage>
</organism>
<keyword evidence="4" id="KW-0547">Nucleotide-binding</keyword>
<keyword evidence="2" id="KW-0436">Ligase</keyword>
<gene>
    <name evidence="10" type="ORF">LCGC14_1367280</name>
</gene>
<dbReference type="GO" id="GO:0016874">
    <property type="term" value="F:ligase activity"/>
    <property type="evidence" value="ECO:0007669"/>
    <property type="project" value="UniProtKB-KW"/>
</dbReference>
<sequence length="238" mass="26989">MSKKIQSFDESAEVVVVLSGGVDSCVLMYYLVLELGKRQVSGIFLNYNQSNAQVTLDCVRSQIKDLSSKQPGFECVLYEIESFPWHSLSNIDENLHSYEQVYDSKRSTEIKKETFISGRNSLIALAAMSRADVLSVGEAWMSVQIDRPEWAAVQSYLLAGPKDITPQWVDRVNLLGEVSFQNLVRLRTPFLDLRWDKEDVVSLGKDLGVLFNLTYSCKYYPPCGSCQQCLIRSKFIKD</sequence>
<dbReference type="InterPro" id="IPR018317">
    <property type="entry name" value="QueC"/>
</dbReference>
<dbReference type="GO" id="GO:0005524">
    <property type="term" value="F:ATP binding"/>
    <property type="evidence" value="ECO:0007669"/>
    <property type="project" value="UniProtKB-KW"/>
</dbReference>
<evidence type="ECO:0000256" key="2">
    <source>
        <dbReference type="ARBA" id="ARBA00022598"/>
    </source>
</evidence>
<dbReference type="Gene3D" id="3.40.50.620">
    <property type="entry name" value="HUPs"/>
    <property type="match status" value="1"/>
</dbReference>
<dbReference type="SUPFAM" id="SSF52402">
    <property type="entry name" value="Adenine nucleotide alpha hydrolases-like"/>
    <property type="match status" value="1"/>
</dbReference>
<dbReference type="GO" id="GO:0046872">
    <property type="term" value="F:metal ion binding"/>
    <property type="evidence" value="ECO:0007669"/>
    <property type="project" value="UniProtKB-KW"/>
</dbReference>
<keyword evidence="5" id="KW-0862">Zinc</keyword>